<dbReference type="KEGG" id="nti:DNFV4_01358"/>
<sequence>MPYDTHCVAAACSSGAREPQSRKGLFAAAANSPFLLPLQSLPYGLTVTRSLMTS</sequence>
<gene>
    <name evidence="1" type="ORF">DNFV4_01358</name>
</gene>
<reference evidence="1" key="1">
    <citation type="submission" date="2022-10" db="EMBL/GenBank/DDBJ databases">
        <authorList>
            <person name="Koch H."/>
        </authorList>
    </citation>
    <scope>NUCLEOTIDE SEQUENCE</scope>
    <source>
        <strain evidence="1">DNF</strain>
    </source>
</reference>
<evidence type="ECO:0000313" key="2">
    <source>
        <dbReference type="Proteomes" id="UP001179121"/>
    </source>
</evidence>
<evidence type="ECO:0000313" key="1">
    <source>
        <dbReference type="EMBL" id="CAI4030926.1"/>
    </source>
</evidence>
<name>A0AA86MXM4_9BACT</name>
<organism evidence="1 2">
    <name type="scientific">Nitrospira tepida</name>
    <dbReference type="NCBI Taxonomy" id="2973512"/>
    <lineage>
        <taxon>Bacteria</taxon>
        <taxon>Pseudomonadati</taxon>
        <taxon>Nitrospirota</taxon>
        <taxon>Nitrospiria</taxon>
        <taxon>Nitrospirales</taxon>
        <taxon>Nitrospiraceae</taxon>
        <taxon>Nitrospira</taxon>
    </lineage>
</organism>
<dbReference type="AlphaFoldDB" id="A0AA86MXM4"/>
<dbReference type="Proteomes" id="UP001179121">
    <property type="component" value="Chromosome"/>
</dbReference>
<accession>A0AA86MXM4</accession>
<proteinExistence type="predicted"/>
<keyword evidence="2" id="KW-1185">Reference proteome</keyword>
<dbReference type="EMBL" id="OX365700">
    <property type="protein sequence ID" value="CAI4030926.1"/>
    <property type="molecule type" value="Genomic_DNA"/>
</dbReference>
<protein>
    <submittedName>
        <fullName evidence="1">Uncharacterized protein</fullName>
    </submittedName>
</protein>